<comment type="subcellular location">
    <subcellularLocation>
        <location evidence="1">Membrane</location>
        <topology evidence="1">Multi-pass membrane protein</topology>
    </subcellularLocation>
</comment>
<evidence type="ECO:0000313" key="12">
    <source>
        <dbReference type="Proteomes" id="UP000799779"/>
    </source>
</evidence>
<dbReference type="Pfam" id="PF01694">
    <property type="entry name" value="Rhomboid"/>
    <property type="match status" value="1"/>
</dbReference>
<organism evidence="11 12">
    <name type="scientific">Amniculicola lignicola CBS 123094</name>
    <dbReference type="NCBI Taxonomy" id="1392246"/>
    <lineage>
        <taxon>Eukaryota</taxon>
        <taxon>Fungi</taxon>
        <taxon>Dikarya</taxon>
        <taxon>Ascomycota</taxon>
        <taxon>Pezizomycotina</taxon>
        <taxon>Dothideomycetes</taxon>
        <taxon>Pleosporomycetidae</taxon>
        <taxon>Pleosporales</taxon>
        <taxon>Amniculicolaceae</taxon>
        <taxon>Amniculicola</taxon>
    </lineage>
</organism>
<feature type="transmembrane region" description="Helical" evidence="9">
    <location>
        <begin position="333"/>
        <end position="354"/>
    </location>
</feature>
<comment type="similarity">
    <text evidence="2">Belongs to the peptidase S54 family.</text>
</comment>
<dbReference type="GO" id="GO:0004252">
    <property type="term" value="F:serine-type endopeptidase activity"/>
    <property type="evidence" value="ECO:0007669"/>
    <property type="project" value="InterPro"/>
</dbReference>
<feature type="transmembrane region" description="Helical" evidence="9">
    <location>
        <begin position="476"/>
        <end position="497"/>
    </location>
</feature>
<reference evidence="11" key="1">
    <citation type="journal article" date="2020" name="Stud. Mycol.">
        <title>101 Dothideomycetes genomes: a test case for predicting lifestyles and emergence of pathogens.</title>
        <authorList>
            <person name="Haridas S."/>
            <person name="Albert R."/>
            <person name="Binder M."/>
            <person name="Bloem J."/>
            <person name="Labutti K."/>
            <person name="Salamov A."/>
            <person name="Andreopoulos B."/>
            <person name="Baker S."/>
            <person name="Barry K."/>
            <person name="Bills G."/>
            <person name="Bluhm B."/>
            <person name="Cannon C."/>
            <person name="Castanera R."/>
            <person name="Culley D."/>
            <person name="Daum C."/>
            <person name="Ezra D."/>
            <person name="Gonzalez J."/>
            <person name="Henrissat B."/>
            <person name="Kuo A."/>
            <person name="Liang C."/>
            <person name="Lipzen A."/>
            <person name="Lutzoni F."/>
            <person name="Magnuson J."/>
            <person name="Mondo S."/>
            <person name="Nolan M."/>
            <person name="Ohm R."/>
            <person name="Pangilinan J."/>
            <person name="Park H.-J."/>
            <person name="Ramirez L."/>
            <person name="Alfaro M."/>
            <person name="Sun H."/>
            <person name="Tritt A."/>
            <person name="Yoshinaga Y."/>
            <person name="Zwiers L.-H."/>
            <person name="Turgeon B."/>
            <person name="Goodwin S."/>
            <person name="Spatafora J."/>
            <person name="Crous P."/>
            <person name="Grigoriev I."/>
        </authorList>
    </citation>
    <scope>NUCLEOTIDE SEQUENCE</scope>
    <source>
        <strain evidence="11">CBS 123094</strain>
    </source>
</reference>
<dbReference type="PANTHER" id="PTHR43731">
    <property type="entry name" value="RHOMBOID PROTEASE"/>
    <property type="match status" value="1"/>
</dbReference>
<dbReference type="Gene3D" id="1.20.1540.10">
    <property type="entry name" value="Rhomboid-like"/>
    <property type="match status" value="1"/>
</dbReference>
<keyword evidence="6 9" id="KW-0472">Membrane</keyword>
<dbReference type="GO" id="GO:0016020">
    <property type="term" value="C:membrane"/>
    <property type="evidence" value="ECO:0007669"/>
    <property type="project" value="UniProtKB-SubCell"/>
</dbReference>
<dbReference type="Proteomes" id="UP000799779">
    <property type="component" value="Unassembled WGS sequence"/>
</dbReference>
<evidence type="ECO:0000259" key="10">
    <source>
        <dbReference type="Pfam" id="PF01694"/>
    </source>
</evidence>
<keyword evidence="3 9" id="KW-0812">Transmembrane</keyword>
<evidence type="ECO:0000313" key="11">
    <source>
        <dbReference type="EMBL" id="KAF2002794.1"/>
    </source>
</evidence>
<dbReference type="OrthoDB" id="10260614at2759"/>
<keyword evidence="5 9" id="KW-1133">Transmembrane helix</keyword>
<name>A0A6A5WPH3_9PLEO</name>
<evidence type="ECO:0000256" key="2">
    <source>
        <dbReference type="ARBA" id="ARBA00009045"/>
    </source>
</evidence>
<evidence type="ECO:0000256" key="4">
    <source>
        <dbReference type="ARBA" id="ARBA00022801"/>
    </source>
</evidence>
<feature type="compositionally biased region" description="Pro residues" evidence="8">
    <location>
        <begin position="69"/>
        <end position="78"/>
    </location>
</feature>
<gene>
    <name evidence="11" type="ORF">P154DRAFT_520562</name>
</gene>
<dbReference type="AlphaFoldDB" id="A0A6A5WPH3"/>
<dbReference type="EMBL" id="ML977575">
    <property type="protein sequence ID" value="KAF2002794.1"/>
    <property type="molecule type" value="Genomic_DNA"/>
</dbReference>
<evidence type="ECO:0000256" key="5">
    <source>
        <dbReference type="ARBA" id="ARBA00022989"/>
    </source>
</evidence>
<keyword evidence="4" id="KW-0378">Hydrolase</keyword>
<feature type="transmembrane region" description="Helical" evidence="9">
    <location>
        <begin position="451"/>
        <end position="470"/>
    </location>
</feature>
<dbReference type="InterPro" id="IPR050925">
    <property type="entry name" value="Rhomboid_protease_S54"/>
</dbReference>
<feature type="region of interest" description="Disordered" evidence="8">
    <location>
        <begin position="61"/>
        <end position="96"/>
    </location>
</feature>
<evidence type="ECO:0000256" key="7">
    <source>
        <dbReference type="SAM" id="Coils"/>
    </source>
</evidence>
<keyword evidence="12" id="KW-1185">Reference proteome</keyword>
<protein>
    <recommendedName>
        <fullName evidence="10">Peptidase S54 rhomboid domain-containing protein</fullName>
    </recommendedName>
</protein>
<evidence type="ECO:0000256" key="8">
    <source>
        <dbReference type="SAM" id="MobiDB-lite"/>
    </source>
</evidence>
<evidence type="ECO:0000256" key="1">
    <source>
        <dbReference type="ARBA" id="ARBA00004141"/>
    </source>
</evidence>
<dbReference type="InterPro" id="IPR035952">
    <property type="entry name" value="Rhomboid-like_sf"/>
</dbReference>
<proteinExistence type="inferred from homology"/>
<dbReference type="GO" id="GO:0006465">
    <property type="term" value="P:signal peptide processing"/>
    <property type="evidence" value="ECO:0007669"/>
    <property type="project" value="TreeGrafter"/>
</dbReference>
<evidence type="ECO:0000256" key="6">
    <source>
        <dbReference type="ARBA" id="ARBA00023136"/>
    </source>
</evidence>
<dbReference type="PANTHER" id="PTHR43731:SF14">
    <property type="entry name" value="PRESENILIN-ASSOCIATED RHOMBOID-LIKE PROTEIN, MITOCHONDRIAL"/>
    <property type="match status" value="1"/>
</dbReference>
<dbReference type="SUPFAM" id="SSF144091">
    <property type="entry name" value="Rhomboid-like"/>
    <property type="match status" value="1"/>
</dbReference>
<feature type="domain" description="Peptidase S54 rhomboid" evidence="10">
    <location>
        <begin position="412"/>
        <end position="556"/>
    </location>
</feature>
<sequence length="615" mass="68428">MSCALPTALLRPSCAALRPSAPTPRQWSSVTAAFARQFCSQKACRTRASFNVPSHRAFSSATPSLARIAPPPSAPRPPRTTASPKTRPVHIGGLPDGPVDANTIHKMFRGSVSPADGNAVLRILHHRRTSGSLADYGVDHLGPKYTAVTRDLAMRALSFLRQLYPTDEARAAEEWAEREANRIAYELWLADPENDSKYKDPARVFREQQQKELKKQGQPEEERIGMLHAGPSQFELNIKEQRQKRLEEAAKTAEEKEIREKEIENKVATGLYVRTPGGTQVMKRDTETAYVDIFGREQISRRKETHEKYQNLSHTPFKTGEEMLAATTLTQRFVPMTAFVAAVAFLCYGAAHYYEPPDMDHRLWPGLSPTTATIAAIVLTNVVICMLWRWTPFWPFMTRYLMHTPGYPRAFQAVGNIFSHVQYEHLLANMMSLAVFGALCHELVGRGTFMGTYISAGAVGTLFTLYSANFRGGHYITSHSLGASACLAGIMALYLLLTDQDSIKIPFLKDAYIPFFPKILAAFFISIDVYRAFKGKHLTVDHASHLGGWFVGASVAGYSRATGFHEKRLGVPSRRDEEKGVQERAQEGESGIVDLGAMFKEEAKEIKDAVTKSGK</sequence>
<dbReference type="InterPro" id="IPR022764">
    <property type="entry name" value="Peptidase_S54_rhomboid_dom"/>
</dbReference>
<accession>A0A6A5WPH3</accession>
<feature type="transmembrane region" description="Helical" evidence="9">
    <location>
        <begin position="366"/>
        <end position="390"/>
    </location>
</feature>
<keyword evidence="7" id="KW-0175">Coiled coil</keyword>
<feature type="coiled-coil region" evidence="7">
    <location>
        <begin position="236"/>
        <end position="266"/>
    </location>
</feature>
<evidence type="ECO:0000256" key="3">
    <source>
        <dbReference type="ARBA" id="ARBA00022692"/>
    </source>
</evidence>
<evidence type="ECO:0000256" key="9">
    <source>
        <dbReference type="SAM" id="Phobius"/>
    </source>
</evidence>